<evidence type="ECO:0000313" key="2">
    <source>
        <dbReference type="EMBL" id="MFB9233875.1"/>
    </source>
</evidence>
<gene>
    <name evidence="2" type="ORF">ACFFUT_18945</name>
</gene>
<protein>
    <submittedName>
        <fullName evidence="2">Ferredoxin</fullName>
    </submittedName>
</protein>
<name>A0ABV5JK90_9RHOB</name>
<feature type="domain" description="4Fe-4S ferredoxin-type" evidence="1">
    <location>
        <begin position="138"/>
        <end position="167"/>
    </location>
</feature>
<accession>A0ABV5JK90</accession>
<proteinExistence type="predicted"/>
<dbReference type="InterPro" id="IPR017896">
    <property type="entry name" value="4Fe4S_Fe-S-bd"/>
</dbReference>
<dbReference type="PROSITE" id="PS51379">
    <property type="entry name" value="4FE4S_FER_2"/>
    <property type="match status" value="1"/>
</dbReference>
<keyword evidence="3" id="KW-1185">Reference proteome</keyword>
<dbReference type="RefSeq" id="WP_213887243.1">
    <property type="nucleotide sequence ID" value="NZ_JAGFNU010000001.1"/>
</dbReference>
<sequence>MTYETLLKAAQTRHLDIFGAFHPEDEDLTPSGTKTLLLLGPHEPGFWPHVSTQSEFSDGLPDPLDLWSKRIVDDWARALGATPVYPSDGPPYPPFIRWALRSKRAWSSPVAMLVHDRAGLFVSYRAAIALPQRIALPDQSSVNPCETCDTKPCVTACPVSAITEDQYDVPACKTFLDTAEGKDCRFYGCAVRRACPISTTYGRLAEQSAFHMDAFHPQ</sequence>
<evidence type="ECO:0000259" key="1">
    <source>
        <dbReference type="PROSITE" id="PS51379"/>
    </source>
</evidence>
<evidence type="ECO:0000313" key="3">
    <source>
        <dbReference type="Proteomes" id="UP001589683"/>
    </source>
</evidence>
<organism evidence="2 3">
    <name type="scientific">Pseudohalocynthiibacter aestuariivivens</name>
    <dbReference type="NCBI Taxonomy" id="1591409"/>
    <lineage>
        <taxon>Bacteria</taxon>
        <taxon>Pseudomonadati</taxon>
        <taxon>Pseudomonadota</taxon>
        <taxon>Alphaproteobacteria</taxon>
        <taxon>Rhodobacterales</taxon>
        <taxon>Paracoccaceae</taxon>
        <taxon>Pseudohalocynthiibacter</taxon>
    </lineage>
</organism>
<dbReference type="Proteomes" id="UP001589683">
    <property type="component" value="Unassembled WGS sequence"/>
</dbReference>
<reference evidence="2 3" key="1">
    <citation type="submission" date="2024-09" db="EMBL/GenBank/DDBJ databases">
        <authorList>
            <person name="Sun Q."/>
            <person name="Mori K."/>
        </authorList>
    </citation>
    <scope>NUCLEOTIDE SEQUENCE [LARGE SCALE GENOMIC DNA]</scope>
    <source>
        <strain evidence="2 3">CECT 8726</strain>
    </source>
</reference>
<dbReference type="EMBL" id="JBHMEA010000052">
    <property type="protein sequence ID" value="MFB9233875.1"/>
    <property type="molecule type" value="Genomic_DNA"/>
</dbReference>
<comment type="caution">
    <text evidence="2">The sequence shown here is derived from an EMBL/GenBank/DDBJ whole genome shotgun (WGS) entry which is preliminary data.</text>
</comment>